<keyword evidence="2" id="KW-0489">Methyltransferase</keyword>
<dbReference type="OrthoDB" id="189843at2"/>
<accession>A0A2T0WV74</accession>
<protein>
    <submittedName>
        <fullName evidence="2">Phage N-6-adenine-methyltransferase</fullName>
    </submittedName>
</protein>
<proteinExistence type="predicted"/>
<dbReference type="GO" id="GO:0032259">
    <property type="term" value="P:methylation"/>
    <property type="evidence" value="ECO:0007669"/>
    <property type="project" value="UniProtKB-KW"/>
</dbReference>
<dbReference type="PROSITE" id="PS00092">
    <property type="entry name" value="N6_MTASE"/>
    <property type="match status" value="1"/>
</dbReference>
<keyword evidence="3" id="KW-1185">Reference proteome</keyword>
<name>A0A2T0WV74_9BACT</name>
<dbReference type="InterPro" id="IPR008593">
    <property type="entry name" value="Dam_MeTrfase"/>
</dbReference>
<dbReference type="Proteomes" id="UP000238157">
    <property type="component" value="Unassembled WGS sequence"/>
</dbReference>
<feature type="compositionally biased region" description="Basic residues" evidence="1">
    <location>
        <begin position="1"/>
        <end position="10"/>
    </location>
</feature>
<organism evidence="2 3">
    <name type="scientific">Mongoliibacter ruber</name>
    <dbReference type="NCBI Taxonomy" id="1750599"/>
    <lineage>
        <taxon>Bacteria</taxon>
        <taxon>Pseudomonadati</taxon>
        <taxon>Bacteroidota</taxon>
        <taxon>Cytophagia</taxon>
        <taxon>Cytophagales</taxon>
        <taxon>Cyclobacteriaceae</taxon>
        <taxon>Mongoliibacter</taxon>
    </lineage>
</organism>
<evidence type="ECO:0000256" key="1">
    <source>
        <dbReference type="SAM" id="MobiDB-lite"/>
    </source>
</evidence>
<dbReference type="GO" id="GO:0009307">
    <property type="term" value="P:DNA restriction-modification system"/>
    <property type="evidence" value="ECO:0007669"/>
    <property type="project" value="InterPro"/>
</dbReference>
<gene>
    <name evidence="2" type="ORF">CLW00_101265</name>
</gene>
<evidence type="ECO:0000313" key="3">
    <source>
        <dbReference type="Proteomes" id="UP000238157"/>
    </source>
</evidence>
<dbReference type="RefSeq" id="WP_106131841.1">
    <property type="nucleotide sequence ID" value="NZ_PVTR01000001.1"/>
</dbReference>
<keyword evidence="2" id="KW-0808">Transferase</keyword>
<dbReference type="GO" id="GO:0003677">
    <property type="term" value="F:DNA binding"/>
    <property type="evidence" value="ECO:0007669"/>
    <property type="project" value="InterPro"/>
</dbReference>
<evidence type="ECO:0000313" key="2">
    <source>
        <dbReference type="EMBL" id="PRY90601.1"/>
    </source>
</evidence>
<dbReference type="AlphaFoldDB" id="A0A2T0WV74"/>
<dbReference type="InterPro" id="IPR002052">
    <property type="entry name" value="DNA_methylase_N6_adenine_CS"/>
</dbReference>
<dbReference type="GO" id="GO:0009007">
    <property type="term" value="F:site-specific DNA-methyltransferase (adenine-specific) activity"/>
    <property type="evidence" value="ECO:0007669"/>
    <property type="project" value="InterPro"/>
</dbReference>
<dbReference type="EMBL" id="PVTR01000001">
    <property type="protein sequence ID" value="PRY90601.1"/>
    <property type="molecule type" value="Genomic_DNA"/>
</dbReference>
<reference evidence="2 3" key="1">
    <citation type="submission" date="2018-03" db="EMBL/GenBank/DDBJ databases">
        <title>Genomic Encyclopedia of Archaeal and Bacterial Type Strains, Phase II (KMG-II): from individual species to whole genera.</title>
        <authorList>
            <person name="Goeker M."/>
        </authorList>
    </citation>
    <scope>NUCLEOTIDE SEQUENCE [LARGE SCALE GENOMIC DNA]</scope>
    <source>
        <strain evidence="2 3">DSM 27929</strain>
    </source>
</reference>
<comment type="caution">
    <text evidence="2">The sequence shown here is derived from an EMBL/GenBank/DDBJ whole genome shotgun (WGS) entry which is preliminary data.</text>
</comment>
<dbReference type="Pfam" id="PF05869">
    <property type="entry name" value="Dam"/>
    <property type="match status" value="1"/>
</dbReference>
<feature type="region of interest" description="Disordered" evidence="1">
    <location>
        <begin position="1"/>
        <end position="21"/>
    </location>
</feature>
<sequence>MLEPRNKKKNGIGSHQSSKMKNDEWLTPPEIINALGPFDLDPCSPINRPWDTASTHFSKVENGLTKDWFGRVWCNPPYGDQSKVWLEKLAAHKNGIALIFARTETTTFFDWAWEKAYGMLFIRGRLSFYTVEGIKAKANSGGPSVLIAFNESNFNSLIKSGIKGQIINLNLNKKYLKTIEPINEESFETSELNPI</sequence>